<accession>A0A7Z0D9W4</accession>
<proteinExistence type="predicted"/>
<dbReference type="AlphaFoldDB" id="A0A7Z0D9W4"/>
<evidence type="ECO:0000313" key="1">
    <source>
        <dbReference type="EMBL" id="NYI71454.1"/>
    </source>
</evidence>
<dbReference type="Proteomes" id="UP000527616">
    <property type="component" value="Unassembled WGS sequence"/>
</dbReference>
<comment type="caution">
    <text evidence="1">The sequence shown here is derived from an EMBL/GenBank/DDBJ whole genome shotgun (WGS) entry which is preliminary data.</text>
</comment>
<evidence type="ECO:0000313" key="2">
    <source>
        <dbReference type="Proteomes" id="UP000527616"/>
    </source>
</evidence>
<keyword evidence="2" id="KW-1185">Reference proteome</keyword>
<gene>
    <name evidence="1" type="ORF">GGQ54_002014</name>
</gene>
<protein>
    <submittedName>
        <fullName evidence="1">Uncharacterized protein</fullName>
    </submittedName>
</protein>
<dbReference type="EMBL" id="JACBZS010000001">
    <property type="protein sequence ID" value="NYI71454.1"/>
    <property type="molecule type" value="Genomic_DNA"/>
</dbReference>
<reference evidence="1 2" key="1">
    <citation type="submission" date="2020-07" db="EMBL/GenBank/DDBJ databases">
        <title>Sequencing the genomes of 1000 actinobacteria strains.</title>
        <authorList>
            <person name="Klenk H.-P."/>
        </authorList>
    </citation>
    <scope>NUCLEOTIDE SEQUENCE [LARGE SCALE GENOMIC DNA]</scope>
    <source>
        <strain evidence="1 2">DSM 103164</strain>
    </source>
</reference>
<dbReference type="RefSeq" id="WP_179445276.1">
    <property type="nucleotide sequence ID" value="NZ_JACBZS010000001.1"/>
</dbReference>
<name>A0A7Z0D9W4_9ACTN</name>
<sequence>MASDPLRTLILTKMGIGVFDPLWWKARLALFDAITAASVSRFIGRRFRWTILLDGDLANPIFDKIVKIVERHGLAEHTNFQFVTSNAYLGSAMRDGVRSYFGPSRRGLVQILDDDDATCPELHDRHLAEIDQAFKHVQVVTTSTGTAIDAPKNVAGTIGLTTFPFNTTFYGNAGQVSSVMRVAHTTWLARAQAAGGRATTIESDRALWLYLYHGQGDGPYEHRSERLRASPDYGPLTAELLTSFGIDADAFHAAIEMSRSVPPTLGLTWRRTQPQQLELSDLKDRATEVKKKLVDINSHLFDDQRPFFYLLSPRPRTSVRAGKITIKGVGLPGSRIEFWLAGKRDPKLYRSTTCDPVTGEWSMQTTLSAATWSASFRQLVGDEIANRIDYRLHVVARDRA</sequence>
<organism evidence="1 2">
    <name type="scientific">Naumannella cuiyingiana</name>
    <dbReference type="NCBI Taxonomy" id="1347891"/>
    <lineage>
        <taxon>Bacteria</taxon>
        <taxon>Bacillati</taxon>
        <taxon>Actinomycetota</taxon>
        <taxon>Actinomycetes</taxon>
        <taxon>Propionibacteriales</taxon>
        <taxon>Propionibacteriaceae</taxon>
        <taxon>Naumannella</taxon>
    </lineage>
</organism>